<dbReference type="AlphaFoldDB" id="V8QRE1"/>
<gene>
    <name evidence="2" type="ORF">W822_15960</name>
</gene>
<dbReference type="PANTHER" id="PTHR42879:SF2">
    <property type="entry name" value="3-OXOACYL-[ACYL-CARRIER-PROTEIN] REDUCTASE FABG"/>
    <property type="match status" value="1"/>
</dbReference>
<dbReference type="eggNOG" id="COG1028">
    <property type="taxonomic scope" value="Bacteria"/>
</dbReference>
<dbReference type="Proteomes" id="UP000018733">
    <property type="component" value="Unassembled WGS sequence"/>
</dbReference>
<name>V8QRE1_9BURK</name>
<dbReference type="InterPro" id="IPR036291">
    <property type="entry name" value="NAD(P)-bd_dom_sf"/>
</dbReference>
<evidence type="ECO:0000313" key="3">
    <source>
        <dbReference type="Proteomes" id="UP000018733"/>
    </source>
</evidence>
<evidence type="ECO:0000256" key="1">
    <source>
        <dbReference type="ARBA" id="ARBA00006484"/>
    </source>
</evidence>
<reference evidence="2 3" key="1">
    <citation type="journal article" date="2014" name="Genome Announc.">
        <title>Draft Genome Sequence of Advenella kashmirensis Strain W13003, a Polycyclic Aromatic Hydrocarbon-Degrading Bacterium.</title>
        <authorList>
            <person name="Wang X."/>
            <person name="Jin D."/>
            <person name="Zhou L."/>
            <person name="Wu L."/>
            <person name="An W."/>
            <person name="Zhao L."/>
        </authorList>
    </citation>
    <scope>NUCLEOTIDE SEQUENCE [LARGE SCALE GENOMIC DNA]</scope>
    <source>
        <strain evidence="2 3">W13003</strain>
    </source>
</reference>
<dbReference type="Pfam" id="PF13561">
    <property type="entry name" value="adh_short_C2"/>
    <property type="match status" value="1"/>
</dbReference>
<comment type="caution">
    <text evidence="2">The sequence shown here is derived from an EMBL/GenBank/DDBJ whole genome shotgun (WGS) entry which is preliminary data.</text>
</comment>
<sequence length="250" mass="26711">MDLMLEGRRCLVTGASAGIGAAIAEGLAREGATVVATARRQDVLDQWAEGLEAAGVRRPLTVTGDMTDARQIGRIACQAAQLAGPIEVLINCAGGSRPVTLEDGEEVWEEAMSLNFTAGRRLAEHVLPAMREARWGRIINITGLMEPHFLNAALAAKAALHLWAKGLSRDLAKEGITINSIAPGRIESEQVQRLYPESERAAFIERYIPAGYFGEPADLSNLVVFLASPLARYITGTLIPVDGGMSHKGA</sequence>
<dbReference type="OrthoDB" id="9804774at2"/>
<dbReference type="HOGENOM" id="CLU_010194_1_1_4"/>
<dbReference type="InterPro" id="IPR050259">
    <property type="entry name" value="SDR"/>
</dbReference>
<dbReference type="PRINTS" id="PR00081">
    <property type="entry name" value="GDHRDH"/>
</dbReference>
<dbReference type="PATRIC" id="fig|1424334.3.peg.3200"/>
<proteinExistence type="inferred from homology"/>
<dbReference type="Gene3D" id="3.40.50.720">
    <property type="entry name" value="NAD(P)-binding Rossmann-like Domain"/>
    <property type="match status" value="1"/>
</dbReference>
<keyword evidence="3" id="KW-1185">Reference proteome</keyword>
<accession>V8QRE1</accession>
<dbReference type="FunFam" id="3.40.50.720:FF:000084">
    <property type="entry name" value="Short-chain dehydrogenase reductase"/>
    <property type="match status" value="1"/>
</dbReference>
<dbReference type="InterPro" id="IPR002347">
    <property type="entry name" value="SDR_fam"/>
</dbReference>
<comment type="similarity">
    <text evidence="1">Belongs to the short-chain dehydrogenases/reductases (SDR) family.</text>
</comment>
<evidence type="ECO:0000313" key="2">
    <source>
        <dbReference type="EMBL" id="ETF02212.1"/>
    </source>
</evidence>
<dbReference type="SUPFAM" id="SSF51735">
    <property type="entry name" value="NAD(P)-binding Rossmann-fold domains"/>
    <property type="match status" value="1"/>
</dbReference>
<dbReference type="EMBL" id="AYXT01000010">
    <property type="protein sequence ID" value="ETF02212.1"/>
    <property type="molecule type" value="Genomic_DNA"/>
</dbReference>
<dbReference type="PANTHER" id="PTHR42879">
    <property type="entry name" value="3-OXOACYL-(ACYL-CARRIER-PROTEIN) REDUCTASE"/>
    <property type="match status" value="1"/>
</dbReference>
<dbReference type="RefSeq" id="WP_024006137.1">
    <property type="nucleotide sequence ID" value="NZ_KI650980.1"/>
</dbReference>
<protein>
    <submittedName>
        <fullName evidence="2">3-oxoacyl-ACP reductase</fullName>
    </submittedName>
</protein>
<dbReference type="STRING" id="1424334.W822_15960"/>
<organism evidence="2 3">
    <name type="scientific">Advenella kashmirensis W13003</name>
    <dbReference type="NCBI Taxonomy" id="1424334"/>
    <lineage>
        <taxon>Bacteria</taxon>
        <taxon>Pseudomonadati</taxon>
        <taxon>Pseudomonadota</taxon>
        <taxon>Betaproteobacteria</taxon>
        <taxon>Burkholderiales</taxon>
        <taxon>Alcaligenaceae</taxon>
    </lineage>
</organism>